<dbReference type="Pfam" id="PF12505">
    <property type="entry name" value="DUF3712"/>
    <property type="match status" value="7"/>
</dbReference>
<dbReference type="Gene3D" id="1.20.120.20">
    <property type="entry name" value="Apolipoprotein"/>
    <property type="match status" value="1"/>
</dbReference>
<feature type="region of interest" description="Disordered" evidence="1">
    <location>
        <begin position="3332"/>
        <end position="3361"/>
    </location>
</feature>
<comment type="caution">
    <text evidence="2">The sequence shown here is derived from an EMBL/GenBank/DDBJ whole genome shotgun (WGS) entry which is preliminary data.</text>
</comment>
<gene>
    <name evidence="2" type="ORF">Rhopal_007810-T1</name>
</gene>
<proteinExistence type="predicted"/>
<dbReference type="SUPFAM" id="SSF117070">
    <property type="entry name" value="LEA14-like"/>
    <property type="match status" value="1"/>
</dbReference>
<dbReference type="PANTHER" id="PTHR35895:SF1">
    <property type="entry name" value="LIPID-BINDING SERUM GLYCOPROTEIN C-TERMINAL DOMAIN-CONTAINING PROTEIN"/>
    <property type="match status" value="1"/>
</dbReference>
<dbReference type="GO" id="GO:0000329">
    <property type="term" value="C:fungal-type vacuole membrane"/>
    <property type="evidence" value="ECO:0007669"/>
    <property type="project" value="InterPro"/>
</dbReference>
<protein>
    <submittedName>
        <fullName evidence="2">Uncharacterized protein</fullName>
    </submittedName>
</protein>
<keyword evidence="3" id="KW-1185">Reference proteome</keyword>
<dbReference type="InterPro" id="IPR022185">
    <property type="entry name" value="DUF3712"/>
</dbReference>
<reference evidence="2 3" key="1">
    <citation type="submission" date="2021-12" db="EMBL/GenBank/DDBJ databases">
        <title>High titer production of polyol ester of fatty acids by Rhodotorula paludigena BS15 towards product separation-free biomass refinery.</title>
        <authorList>
            <person name="Mano J."/>
            <person name="Ono H."/>
            <person name="Tanaka T."/>
            <person name="Naito K."/>
            <person name="Sushida H."/>
            <person name="Ike M."/>
            <person name="Tokuyasu K."/>
            <person name="Kitaoka M."/>
        </authorList>
    </citation>
    <scope>NUCLEOTIDE SEQUENCE [LARGE SCALE GENOMIC DNA]</scope>
    <source>
        <strain evidence="2 3">BS15</strain>
    </source>
</reference>
<evidence type="ECO:0000313" key="2">
    <source>
        <dbReference type="EMBL" id="GJN94719.1"/>
    </source>
</evidence>
<dbReference type="EMBL" id="BQKY01000018">
    <property type="protein sequence ID" value="GJN94719.1"/>
    <property type="molecule type" value="Genomic_DNA"/>
</dbReference>
<evidence type="ECO:0000256" key="1">
    <source>
        <dbReference type="SAM" id="MobiDB-lite"/>
    </source>
</evidence>
<dbReference type="InterPro" id="IPR046368">
    <property type="entry name" value="Tag1"/>
</dbReference>
<organism evidence="2 3">
    <name type="scientific">Rhodotorula paludigena</name>
    <dbReference type="NCBI Taxonomy" id="86838"/>
    <lineage>
        <taxon>Eukaryota</taxon>
        <taxon>Fungi</taxon>
        <taxon>Dikarya</taxon>
        <taxon>Basidiomycota</taxon>
        <taxon>Pucciniomycotina</taxon>
        <taxon>Microbotryomycetes</taxon>
        <taxon>Sporidiobolales</taxon>
        <taxon>Sporidiobolaceae</taxon>
        <taxon>Rhodotorula</taxon>
    </lineage>
</organism>
<accession>A0AAV5GVZ7</accession>
<name>A0AAV5GVZ7_9BASI</name>
<evidence type="ECO:0000313" key="3">
    <source>
        <dbReference type="Proteomes" id="UP001342314"/>
    </source>
</evidence>
<dbReference type="PANTHER" id="PTHR35895">
    <property type="entry name" value="CHROMOSOME 16, WHOLE GENOME SHOTGUN SEQUENCE"/>
    <property type="match status" value="1"/>
</dbReference>
<sequence length="3361" mass="353603">MGTPYAKKPLWKSRKCQILCPILTFIVLLVAILLLVFPIVRAIAMHALSTSVLHIDASNITQPSNDSFTLTLEGQVKKVGIFPAQLYFERPVRAYWVSPRNTTREIQIGHFALERIGVAAGHGRIKQQTQFLIDDQEGFAEFAQFLITQEQFTWRLRSESVQAKALGFIAANRLDFTKDLTLPGMANFTNISIRDFQLPGDDPAGGISLSVQTSLTNPSSFGLEIGVLTVSLYYGDLFLGPASTSGSVNLTTGENDIHLVGRLVPYPDDTAALGQLSTLFTSYLNGDTIPVQARGLSIDLPSGQNIAWLSSGISALTLNVPLRSPTGRIAPITGITIEALSLQFDPSNPYAPTANSSAISAGFGLPFGFSLDIVRLKNEFGIVDNRTIVASLESPFGSSNTTITSRNAGYTTGDIDLELPSAPLSINATTDAHLAFDQFTYDLTTTNGSTFQLLGSTSAVTNTPLGQVLLTDVGFLVPAGLIGLEGLTTAPTVIESVDVVGGTTDAIVLNIGVRLANPSNLDLEVGNVTFQLYAGDSFLGTTVLPDLHLTTGEQSRPAVGYFQANSNQGALDTLQAFVAGRNTDLQISGFNGSTPVESLTQAFMAIHLNSTLPGLQTSLLNYANLTVLPSTGVDNNFADATVNLANPFTAQLDVVNIQSNITSFGLFVGSIVTNTNFDATGRANSDSPTLPFNLNLYPPDIFTLLRSLAQEQGLSTEQLDGIVQIGGYEYVATTPNPAPSRGTAKRAKRAIGAIHSHEADERALSGGGAEDWAPESAHGLVKRNIYTGFDLPSYVLQAFSGLEVNIDLLSAVRIGEYTTSLAYQQTGVPAYTDSTLTKIVDEAILSIDTVMISDPTNTAFTAGLVGAIRNSGPFDAVIGFTQGLTVAWNGAPLGQIAMPNVSLVGDVGADLNLEAAFNVADVGRLTAFTTYLLTEPSFEWQIYGQNLEVSALGINVGGISIMKNVVLSGMNGFKGLVTIESFDLPSNDPAGGITLTLQTSLTNPSSVGVALSQIGFQNYFGSTNIGPAASTGAFDLSPRSTISLPLAGRLVPQSGDQGLADISTLFNGFIHGVPSDLVVQGDYAGPSDCRWLNDGIKQLGIPVVFPAAQNLQIINGITINSLTLQFSESDPWNPAFTTSDTVAAFSLPFAFPVDITSLASQIYANDAGATNSRKRATGDFALLDIPSNPARTDVVARTIVLAFSNVPFQSVDNSLFSNFLVDVTDDESKTFALRGQADTVAGTAVGALNLVDIDFSVSTSLLGLQGLNARPTTVSDLDVYRGYSDYLQINVNARLYNPSNITIGTGDVAFGLVFMDQQIGTANIDNLVLSPGENVVPTAVHYEPSGGAAQEAGQTLLENYIQAVNSSTIIQGTDDTTPIDSLKAALKTISLGTIIPAYTQNLITQAALTFPIDIAETGIANAVVTLQNPFTASINLLEVNTNASYSGINLGQVDERLNPVFSTAGKSTASSQGLDFNLDTDPKNLIRFLEAVATANGVDLGILLPEFDYVLSLDSTETDVTTRVNTQPETCAPTGTTRSVQNSILAAVANLRTDLAIQSVVKLDEYQTPLDFSQRGVTTVLDNSVLYLTGIIGATIVSRIVDGTALAFTSGQVTNLTNSGFTVALDGSLTNAGPFDALIEFPEGLQVIYEGRHIADLSLPPICSSGGSGVPNLATTATLTIRDKGRFTWTVTTDKLRVSALQTIFENVTLRKDLTFQAFNGLPGVTITRPDFPRDSENGIALVTETDIPSSSNLGVQLGTATFIASFQGTEVGPISANDLTLAPLATTEATLTGEIVRRSSRSGLEALGVLFTQFLQDVNQTLDVTGEEVISPAQPNSPVDWLSAAFKKLTIQVTLPGGKYEIIHAITLEDLTVEITEPKDDFNVPTSNNRTVAIFQNPFGFSLTPIEAGGDFYINFNGADTALLELPVEKAVSAETSTGNNATLVLAFEDRILSSLDNGAFQSFFDAVTNTALVNFNLHGDANVTAQTNAGNIPISVPFSVPASLAGIQSLNARPTVVSNVDVNRGFPEYLRILADASLFNPSEITVITNDVVFGLQFNSAIIGSVVIGDLLLVPDENVLGTEVRYAPQGSAVAVGQVLLENFIQGIVSNVSIVGTPDTTPYGSLQTALGSISIQTSIPPIYQLLITEASLSFPIDIADTGIAEATFDLSNPFTASINLQGVIANATYQSFFLGRINQPTLDPVISAGGGRNITSRKLPFELTDDPKFLIQFLIAVAQANNVDLGILLPEFQYVLGLESTETAVTSRVNTGRETCTPTGTTKQVQGIILAAVANLKTDLGIQSTVALDEYVTALNFQQRGVPTVLDDSVLYLTGLLGRTIVARIVDQAELSFTGGNVTDITDEGFKVALTGSLVNAGPFDALISFPAGVNVFFQGAQIAVIELPDICSPGGTGVPDYQTEGTLTITDQGAFTNFASYLLNNPSFEWIISTDKLEVSALGTIFSNVTLSKNVTFQALNKLPGVTLSNPDFPRDASNGIQLTVDSSIPSQSNLGFELGTVNFIASYKGSVIGPVSGDDLTLAPLTTTQLPLEGVITYRDDAAGLAALGEVFSLFLMGKNVPLDVMGDSVISPAQKSPVSWLSAAFKTLTISNVTLPGKQSKIISAISLADLIVTIQEPEQAYAALIQNNETSVTYRNPYGFSLQAIQAGGDFFISYSGSDAGVLQVPVQDVVRSETSTGNDADLVLAISTPAPFEAIDRNAYNAFFAAITLTSSVDFSLHGGANVTARTKAGDIPISGIPFDGISTTFQPAINGFGGTAEIPETPVVIGGGAGDPFNPSSGGEFLRITLDTILNNPAALILHTNLASFQVIYRDTPVGRAYINPLDIYLDTNTLATEFHYQPDPDSNEIAQDLLTQYLSTKGQIPLTIQGDASSSPYDSLDEAFSGITLSTSFPGQGIPLVNDIEIYVDLIEALCNNTAAFDFRINNNLETFITILSLSGTASQNNVVYAEFDHDFTSPTTTNAGETPGPYTERVPVRLPQTGIGSLPLLLNTAAGLTINIKTRVSIGGYVAPGLVYSQSNVPYKPIVTAGGSTVDSGLFGSLRGLLTSLLEVAQCVGGGLTLLPSVVGGILTNLPGFITSLLNIPESILNPVTSVVSEVISGVTSVIGDVTSVVGDVTSGVGSVISEVTSAAGEVVGGVTSVVGDVTSAVGGVVDGATSVVGEVVGGATSAVGEVVSRVTSAAAPVETAVGGVVAGATSVAGEVVGGLGTAVGGVVGGVGGALGLRARDEHFVAQLTAAGPTPTLAFATSSVNSPATTLTPTPAPEPWIPMRPQDSLTVAALQGGMDPVLFERILKQHGFSMGEDVEVYRRRRNEEARVEREKRNEERRRKKRDQVGRRTR</sequence>
<dbReference type="Proteomes" id="UP001342314">
    <property type="component" value="Unassembled WGS sequence"/>
</dbReference>